<dbReference type="KEGG" id="scas:SACC_22200"/>
<evidence type="ECO:0000313" key="2">
    <source>
        <dbReference type="EMBL" id="BDB99203.1"/>
    </source>
</evidence>
<dbReference type="EMBL" id="AP025226">
    <property type="protein sequence ID" value="BDB99203.1"/>
    <property type="molecule type" value="Genomic_DNA"/>
</dbReference>
<sequence>MKIIDSHSHWFSAKIMDEKQFIMASAESWRENEINSDVITMNKLRPFYLYLKNELTKLLGENFIEERNKMIRDDPVNYMKFLFNDAQIEGFVIDVGFGSKEVEIPAKLKLLFRIESIINDLFSFSSFDKALEHFNEMLREKIREGYSGFKTIIAYRTGLKIDCNLELARKDFLDNKMEWYGRIAKGFRDYLVCETLRIAKELKVPVQIHTGAGDRDIKFELSRPSYLTNIVRKYEGIVVLVHAGYPYHRESAWMSYIFPSVYLDTSQVIPFAPLAAYNILREIFEVAPLNKVMHGSDAFEIPEIAWLGAKLAKKAISKVTNELVEKNILNEREAEELVNKFLYENARNIYKFE</sequence>
<dbReference type="PANTHER" id="PTHR43383:SF2">
    <property type="entry name" value="AMIDOHYDROLASE 2 FAMILY PROTEIN"/>
    <property type="match status" value="1"/>
</dbReference>
<protein>
    <submittedName>
        <fullName evidence="2">Amidohydrolase</fullName>
    </submittedName>
</protein>
<accession>A0AAQ4CTS2</accession>
<reference evidence="2 3" key="1">
    <citation type="journal article" date="2022" name="Microbiol. Resour. Announc.">
        <title>Complete Genome Sequence of the Hyperthermophilic and Acidophilic Archaeon Saccharolobus caldissimus Strain HS-3T.</title>
        <authorList>
            <person name="Sakai H.D."/>
            <person name="Kurosawa N."/>
        </authorList>
    </citation>
    <scope>NUCLEOTIDE SEQUENCE [LARGE SCALE GENOMIC DNA]</scope>
    <source>
        <strain evidence="2 3">JCM32116</strain>
    </source>
</reference>
<dbReference type="Gene3D" id="3.20.20.140">
    <property type="entry name" value="Metal-dependent hydrolases"/>
    <property type="match status" value="1"/>
</dbReference>
<organism evidence="2 3">
    <name type="scientific">Saccharolobus caldissimus</name>
    <dbReference type="NCBI Taxonomy" id="1702097"/>
    <lineage>
        <taxon>Archaea</taxon>
        <taxon>Thermoproteota</taxon>
        <taxon>Thermoprotei</taxon>
        <taxon>Sulfolobales</taxon>
        <taxon>Sulfolobaceae</taxon>
        <taxon>Saccharolobus</taxon>
    </lineage>
</organism>
<feature type="domain" description="Amidohydrolase-related" evidence="1">
    <location>
        <begin position="4"/>
        <end position="352"/>
    </location>
</feature>
<dbReference type="AlphaFoldDB" id="A0AAQ4CTS2"/>
<dbReference type="InterPro" id="IPR006680">
    <property type="entry name" value="Amidohydro-rel"/>
</dbReference>
<dbReference type="PANTHER" id="PTHR43383">
    <property type="entry name" value="NODULIN 6"/>
    <property type="match status" value="1"/>
</dbReference>
<evidence type="ECO:0000313" key="3">
    <source>
        <dbReference type="Proteomes" id="UP001319921"/>
    </source>
</evidence>
<keyword evidence="3" id="KW-1185">Reference proteome</keyword>
<proteinExistence type="predicted"/>
<gene>
    <name evidence="2" type="ORF">SACC_22200</name>
</gene>
<dbReference type="InterPro" id="IPR032466">
    <property type="entry name" value="Metal_Hydrolase"/>
</dbReference>
<dbReference type="Proteomes" id="UP001319921">
    <property type="component" value="Chromosome"/>
</dbReference>
<dbReference type="SUPFAM" id="SSF51556">
    <property type="entry name" value="Metallo-dependent hydrolases"/>
    <property type="match status" value="1"/>
</dbReference>
<dbReference type="Pfam" id="PF04909">
    <property type="entry name" value="Amidohydro_2"/>
    <property type="match status" value="1"/>
</dbReference>
<evidence type="ECO:0000259" key="1">
    <source>
        <dbReference type="Pfam" id="PF04909"/>
    </source>
</evidence>
<name>A0AAQ4CTS2_9CREN</name>
<dbReference type="GO" id="GO:0016787">
    <property type="term" value="F:hydrolase activity"/>
    <property type="evidence" value="ECO:0007669"/>
    <property type="project" value="InterPro"/>
</dbReference>